<comment type="caution">
    <text evidence="6">The sequence shown here is derived from an EMBL/GenBank/DDBJ whole genome shotgun (WGS) entry which is preliminary data.</text>
</comment>
<dbReference type="GO" id="GO:0016757">
    <property type="term" value="F:glycosyltransferase activity"/>
    <property type="evidence" value="ECO:0007669"/>
    <property type="project" value="UniProtKB-KW"/>
</dbReference>
<dbReference type="Pfam" id="PF00535">
    <property type="entry name" value="Glycos_transf_2"/>
    <property type="match status" value="1"/>
</dbReference>
<evidence type="ECO:0000256" key="1">
    <source>
        <dbReference type="ARBA" id="ARBA00004776"/>
    </source>
</evidence>
<protein>
    <submittedName>
        <fullName evidence="6">Glycosyltransferase family 2 protein</fullName>
    </submittedName>
</protein>
<accession>A0A4V3WE54</accession>
<comment type="similarity">
    <text evidence="2">Belongs to the glycosyltransferase 2 family.</text>
</comment>
<evidence type="ECO:0000313" key="6">
    <source>
        <dbReference type="EMBL" id="THF74909.1"/>
    </source>
</evidence>
<dbReference type="OrthoDB" id="257969at2"/>
<dbReference type="PANTHER" id="PTHR43179">
    <property type="entry name" value="RHAMNOSYLTRANSFERASE WBBL"/>
    <property type="match status" value="1"/>
</dbReference>
<comment type="pathway">
    <text evidence="1">Cell wall biogenesis; cell wall polysaccharide biosynthesis.</text>
</comment>
<gene>
    <name evidence="6" type="ORF">E6C55_23455</name>
</gene>
<dbReference type="InterPro" id="IPR029044">
    <property type="entry name" value="Nucleotide-diphossugar_trans"/>
</dbReference>
<name>A0A4V3WE54_9BACL</name>
<dbReference type="AlphaFoldDB" id="A0A4V3WE54"/>
<dbReference type="Proteomes" id="UP000310636">
    <property type="component" value="Unassembled WGS sequence"/>
</dbReference>
<evidence type="ECO:0000256" key="2">
    <source>
        <dbReference type="ARBA" id="ARBA00006739"/>
    </source>
</evidence>
<dbReference type="EMBL" id="SSOB01000036">
    <property type="protein sequence ID" value="THF74909.1"/>
    <property type="molecule type" value="Genomic_DNA"/>
</dbReference>
<evidence type="ECO:0000313" key="7">
    <source>
        <dbReference type="Proteomes" id="UP000310636"/>
    </source>
</evidence>
<dbReference type="PANTHER" id="PTHR43179:SF12">
    <property type="entry name" value="GALACTOFURANOSYLTRANSFERASE GLFT2"/>
    <property type="match status" value="1"/>
</dbReference>
<feature type="domain" description="Glycosyltransferase 2-like" evidence="5">
    <location>
        <begin position="5"/>
        <end position="172"/>
    </location>
</feature>
<dbReference type="SUPFAM" id="SSF53448">
    <property type="entry name" value="Nucleotide-diphospho-sugar transferases"/>
    <property type="match status" value="1"/>
</dbReference>
<keyword evidence="3" id="KW-0328">Glycosyltransferase</keyword>
<proteinExistence type="inferred from homology"/>
<dbReference type="InterPro" id="IPR001173">
    <property type="entry name" value="Glyco_trans_2-like"/>
</dbReference>
<reference evidence="6 7" key="1">
    <citation type="submission" date="2019-04" db="EMBL/GenBank/DDBJ databases">
        <title>Cohnella sp. nov. isolated from preserved vegetables.</title>
        <authorList>
            <person name="Lin S.-Y."/>
            <person name="Hung M.-H."/>
            <person name="Young C.-C."/>
        </authorList>
    </citation>
    <scope>NUCLEOTIDE SEQUENCE [LARGE SCALE GENOMIC DNA]</scope>
    <source>
        <strain evidence="6 7">CC-MHH1044</strain>
    </source>
</reference>
<evidence type="ECO:0000259" key="5">
    <source>
        <dbReference type="Pfam" id="PF00535"/>
    </source>
</evidence>
<keyword evidence="7" id="KW-1185">Reference proteome</keyword>
<dbReference type="Gene3D" id="3.90.550.10">
    <property type="entry name" value="Spore Coat Polysaccharide Biosynthesis Protein SpsA, Chain A"/>
    <property type="match status" value="1"/>
</dbReference>
<keyword evidence="4 6" id="KW-0808">Transferase</keyword>
<sequence length="319" mass="36091">MPAISVVIPTYRRTHDLRRCLRALRTQIRAPDEVLLVVRDTDEETRSFLEAEPIELSSLRIVAVTEPGQVAALNAGLRCSSGEIVAITDDDAAPRSDWLLRIENHFVQDAALGGIGGRDWIPTELRRSGFRRARVGKVQWFGRVIGNHHLGDGKPRYVDFLKGANMSYRRTAIEGIRFHTGLKGVGAQVNNDMEFSMAVKRAGWKLLYDPLVAIDHYPASRFDEDQRHAFNEIAMHNRVHNETYVLLLNFGALRRMIFMAWLLTIGTRASPGLLQWVRLLVREPGLANGKWMAALRGTLDGYRAWRACGDNRQARKREG</sequence>
<organism evidence="6 7">
    <name type="scientific">Cohnella fermenti</name>
    <dbReference type="NCBI Taxonomy" id="2565925"/>
    <lineage>
        <taxon>Bacteria</taxon>
        <taxon>Bacillati</taxon>
        <taxon>Bacillota</taxon>
        <taxon>Bacilli</taxon>
        <taxon>Bacillales</taxon>
        <taxon>Paenibacillaceae</taxon>
        <taxon>Cohnella</taxon>
    </lineage>
</organism>
<evidence type="ECO:0000256" key="4">
    <source>
        <dbReference type="ARBA" id="ARBA00022679"/>
    </source>
</evidence>
<evidence type="ECO:0000256" key="3">
    <source>
        <dbReference type="ARBA" id="ARBA00022676"/>
    </source>
</evidence>